<evidence type="ECO:0000313" key="2">
    <source>
        <dbReference type="EMBL" id="KAK7404096.1"/>
    </source>
</evidence>
<gene>
    <name evidence="2" type="primary">DCG1</name>
    <name evidence="2" type="ORF">QQX98_010111</name>
</gene>
<evidence type="ECO:0000256" key="1">
    <source>
        <dbReference type="ARBA" id="ARBA00038414"/>
    </source>
</evidence>
<dbReference type="Proteomes" id="UP001498476">
    <property type="component" value="Unassembled WGS sequence"/>
</dbReference>
<dbReference type="InterPro" id="IPR015942">
    <property type="entry name" value="Asp/Glu/hydantoin_racemase"/>
</dbReference>
<dbReference type="Pfam" id="PF01177">
    <property type="entry name" value="Asp_Glu_race"/>
    <property type="match status" value="1"/>
</dbReference>
<dbReference type="InterPro" id="IPR052186">
    <property type="entry name" value="Hydantoin_racemase-like"/>
</dbReference>
<comment type="similarity">
    <text evidence="1">Belongs to the HyuE racemase family.</text>
</comment>
<reference evidence="2 3" key="1">
    <citation type="journal article" date="2025" name="Microbiol. Resour. Announc.">
        <title>Draft genome sequences for Neonectria magnoliae and Neonectria punicea, canker pathogens of Liriodendron tulipifera and Acer saccharum in West Virginia.</title>
        <authorList>
            <person name="Petronek H.M."/>
            <person name="Kasson M.T."/>
            <person name="Metheny A.M."/>
            <person name="Stauder C.M."/>
            <person name="Lovett B."/>
            <person name="Lynch S.C."/>
            <person name="Garnas J.R."/>
            <person name="Kasson L.R."/>
            <person name="Stajich J.E."/>
        </authorList>
    </citation>
    <scope>NUCLEOTIDE SEQUENCE [LARGE SCALE GENOMIC DNA]</scope>
    <source>
        <strain evidence="2 3">NRRL 64653</strain>
    </source>
</reference>
<evidence type="ECO:0000313" key="3">
    <source>
        <dbReference type="Proteomes" id="UP001498476"/>
    </source>
</evidence>
<comment type="caution">
    <text evidence="2">The sequence shown here is derived from an EMBL/GenBank/DDBJ whole genome shotgun (WGS) entry which is preliminary data.</text>
</comment>
<proteinExistence type="inferred from homology"/>
<dbReference type="PANTHER" id="PTHR28047:SF5">
    <property type="entry name" value="PROTEIN DCG1"/>
    <property type="match status" value="1"/>
</dbReference>
<organism evidence="2 3">
    <name type="scientific">Neonectria punicea</name>
    <dbReference type="NCBI Taxonomy" id="979145"/>
    <lineage>
        <taxon>Eukaryota</taxon>
        <taxon>Fungi</taxon>
        <taxon>Dikarya</taxon>
        <taxon>Ascomycota</taxon>
        <taxon>Pezizomycotina</taxon>
        <taxon>Sordariomycetes</taxon>
        <taxon>Hypocreomycetidae</taxon>
        <taxon>Hypocreales</taxon>
        <taxon>Nectriaceae</taxon>
        <taxon>Neonectria</taxon>
    </lineage>
</organism>
<dbReference type="EMBL" id="JAZAVJ010000214">
    <property type="protein sequence ID" value="KAK7404096.1"/>
    <property type="molecule type" value="Genomic_DNA"/>
</dbReference>
<dbReference type="PANTHER" id="PTHR28047">
    <property type="entry name" value="PROTEIN DCG1"/>
    <property type="match status" value="1"/>
</dbReference>
<name>A0ABR1GQE4_9HYPO</name>
<accession>A0ABR1GQE4</accession>
<dbReference type="Gene3D" id="3.40.50.12500">
    <property type="match status" value="1"/>
</dbReference>
<keyword evidence="3" id="KW-1185">Reference proteome</keyword>
<protein>
    <submittedName>
        <fullName evidence="2">Protein dcg1</fullName>
    </submittedName>
</protein>
<sequence>MAEAQSRQRSLRILVLNPNSSTSMTNGMAAAIRKLPLSDSVEISTYTAPPSVPGSIDGQQDIDDSAKAVLDDADLTRDLESDKYDAVLVACFSVHPLVAQLGKYQHLAVTGIFEASITTALSLSPAPLNGEKWAIVTTGKFWEDHLADGVKDFFGQSSATDNSKFAGVYSTGLLAGDFHSISAEDIRAKLEAATTKIFASGNVSRVVLGCGGMAGLEDAIRTTAIAVYGKAKGEQVYIIDGVKAGVLQLEQTIRSKRAFR</sequence>
<dbReference type="InterPro" id="IPR053714">
    <property type="entry name" value="Iso_Racemase_Enz_sf"/>
</dbReference>